<evidence type="ECO:0000313" key="3">
    <source>
        <dbReference type="EMBL" id="MYM20851.1"/>
    </source>
</evidence>
<protein>
    <submittedName>
        <fullName evidence="3">Uncharacterized protein</fullName>
    </submittedName>
</protein>
<sequence length="501" mass="53736">MSDQRQTAGDHGQDRHHGDASAALPHQPRAPMQSRVAAQPRAPMQSRGPARAGSTASVVIAVLAVCALTLLPPLVTAAGFALTQSAERSTNTSTVWAEIGSIIACCAATAIMSAAILMTRPRRAQRTTAFTLLGASLLLSVLASVVLIALLAPLQDGRGTTASAFALLSVLFSLVFPLVYGIADGLMMSAFFAARAYRWWTFCAAIAVVVLLRLAYSLLTGRIFVRLVHSAPGLAALQLGARVLLGILCAALLVAIVVICEAAARRVPVSPAGPRDFPARAHRGGPPRRTRPIRTGFRQARPQCTRPARTSPHRTRPIRTALRPTNRRRGPTRGPTHPHHGRHPRPAPVQLPSPNWGPRRNPRRVPHIRPHPKPRAIPRRRAEPSGAPGATSPGSEARLQPHEPHLDSQRITRAAAPRQPAHPGSRTSRASTAATPRRQPHLGTSRTSAASTPRQSHEPHLDISPTTGARAPHTLPHLESATGRERGCTREPCYEPRSERA</sequence>
<dbReference type="EMBL" id="WWEQ01000084">
    <property type="protein sequence ID" value="MYM20851.1"/>
    <property type="molecule type" value="Genomic_DNA"/>
</dbReference>
<dbReference type="RefSeq" id="WP_160954259.1">
    <property type="nucleotide sequence ID" value="NZ_WWEQ01000084.1"/>
</dbReference>
<comment type="caution">
    <text evidence="3">The sequence shown here is derived from an EMBL/GenBank/DDBJ whole genome shotgun (WGS) entry which is preliminary data.</text>
</comment>
<evidence type="ECO:0000313" key="4">
    <source>
        <dbReference type="Proteomes" id="UP000469215"/>
    </source>
</evidence>
<accession>A0A6N9HAU6</accession>
<feature type="transmembrane region" description="Helical" evidence="2">
    <location>
        <begin position="164"/>
        <end position="187"/>
    </location>
</feature>
<feature type="compositionally biased region" description="Basic and acidic residues" evidence="1">
    <location>
        <begin position="399"/>
        <end position="410"/>
    </location>
</feature>
<feature type="region of interest" description="Disordered" evidence="1">
    <location>
        <begin position="1"/>
        <end position="50"/>
    </location>
</feature>
<feature type="transmembrane region" description="Helical" evidence="2">
    <location>
        <begin position="239"/>
        <end position="260"/>
    </location>
</feature>
<feature type="transmembrane region" description="Helical" evidence="2">
    <location>
        <begin position="199"/>
        <end position="219"/>
    </location>
</feature>
<keyword evidence="2" id="KW-0472">Membrane</keyword>
<keyword evidence="2" id="KW-1133">Transmembrane helix</keyword>
<reference evidence="3 4" key="1">
    <citation type="submission" date="2020-01" db="EMBL/GenBank/DDBJ databases">
        <authorList>
            <person name="Deng T."/>
        </authorList>
    </citation>
    <scope>NUCLEOTIDE SEQUENCE [LARGE SCALE GENOMIC DNA]</scope>
    <source>
        <strain evidence="3 4">5221</strain>
    </source>
</reference>
<evidence type="ECO:0000256" key="2">
    <source>
        <dbReference type="SAM" id="Phobius"/>
    </source>
</evidence>
<feature type="compositionally biased region" description="Basic residues" evidence="1">
    <location>
        <begin position="325"/>
        <end position="345"/>
    </location>
</feature>
<feature type="transmembrane region" description="Helical" evidence="2">
    <location>
        <begin position="95"/>
        <end position="117"/>
    </location>
</feature>
<proteinExistence type="predicted"/>
<gene>
    <name evidence="3" type="ORF">GSY69_12995</name>
</gene>
<feature type="compositionally biased region" description="Polar residues" evidence="1">
    <location>
        <begin position="425"/>
        <end position="434"/>
    </location>
</feature>
<feature type="region of interest" description="Disordered" evidence="1">
    <location>
        <begin position="271"/>
        <end position="501"/>
    </location>
</feature>
<keyword evidence="4" id="KW-1185">Reference proteome</keyword>
<keyword evidence="2" id="KW-0812">Transmembrane</keyword>
<organism evidence="3 4">
    <name type="scientific">Brevibacterium rongguiense</name>
    <dbReference type="NCBI Taxonomy" id="2695267"/>
    <lineage>
        <taxon>Bacteria</taxon>
        <taxon>Bacillati</taxon>
        <taxon>Actinomycetota</taxon>
        <taxon>Actinomycetes</taxon>
        <taxon>Micrococcales</taxon>
        <taxon>Brevibacteriaceae</taxon>
        <taxon>Brevibacterium</taxon>
    </lineage>
</organism>
<dbReference type="Proteomes" id="UP000469215">
    <property type="component" value="Unassembled WGS sequence"/>
</dbReference>
<name>A0A6N9HAU6_9MICO</name>
<feature type="compositionally biased region" description="Basic residues" evidence="1">
    <location>
        <begin position="280"/>
        <end position="292"/>
    </location>
</feature>
<evidence type="ECO:0000256" key="1">
    <source>
        <dbReference type="SAM" id="MobiDB-lite"/>
    </source>
</evidence>
<feature type="transmembrane region" description="Helical" evidence="2">
    <location>
        <begin position="129"/>
        <end position="152"/>
    </location>
</feature>
<feature type="compositionally biased region" description="Polar residues" evidence="1">
    <location>
        <begin position="442"/>
        <end position="454"/>
    </location>
</feature>
<feature type="compositionally biased region" description="Basic residues" evidence="1">
    <location>
        <begin position="360"/>
        <end position="379"/>
    </location>
</feature>
<feature type="transmembrane region" description="Helical" evidence="2">
    <location>
        <begin position="54"/>
        <end position="75"/>
    </location>
</feature>
<feature type="compositionally biased region" description="Basic and acidic residues" evidence="1">
    <location>
        <begin position="482"/>
        <end position="501"/>
    </location>
</feature>
<dbReference type="AlphaFoldDB" id="A0A6N9HAU6"/>